<proteinExistence type="predicted"/>
<evidence type="ECO:0000313" key="3">
    <source>
        <dbReference type="EMBL" id="SKA85369.1"/>
    </source>
</evidence>
<feature type="region of interest" description="Disordered" evidence="1">
    <location>
        <begin position="293"/>
        <end position="394"/>
    </location>
</feature>
<feature type="compositionally biased region" description="Low complexity" evidence="1">
    <location>
        <begin position="301"/>
        <end position="311"/>
    </location>
</feature>
<dbReference type="AlphaFoldDB" id="A0A1T4X7E9"/>
<feature type="compositionally biased region" description="Low complexity" evidence="1">
    <location>
        <begin position="357"/>
        <end position="366"/>
    </location>
</feature>
<dbReference type="Proteomes" id="UP000189735">
    <property type="component" value="Unassembled WGS sequence"/>
</dbReference>
<reference evidence="4" key="1">
    <citation type="submission" date="2017-02" db="EMBL/GenBank/DDBJ databases">
        <authorList>
            <person name="Varghese N."/>
            <person name="Submissions S."/>
        </authorList>
    </citation>
    <scope>NUCLEOTIDE SEQUENCE [LARGE SCALE GENOMIC DNA]</scope>
    <source>
        <strain evidence="4">VKM Ac-2052</strain>
    </source>
</reference>
<feature type="domain" description="DUF3071" evidence="2">
    <location>
        <begin position="14"/>
        <end position="177"/>
    </location>
</feature>
<dbReference type="Pfam" id="PF11268">
    <property type="entry name" value="DUF3071"/>
    <property type="match status" value="1"/>
</dbReference>
<evidence type="ECO:0000259" key="2">
    <source>
        <dbReference type="Pfam" id="PF11268"/>
    </source>
</evidence>
<dbReference type="EMBL" id="FUYG01000002">
    <property type="protein sequence ID" value="SKA85369.1"/>
    <property type="molecule type" value="Genomic_DNA"/>
</dbReference>
<sequence>MVVATVTAGGLFTMQELTVIGVEDGALLVASDAGERYRIAIDDVLQSRIRQTLTPSNNGKRVSPREIQGHIRSGLSAEEVSRLTGADLDYVERFEGPVLAERAYVVNSALKVAVQIDSALDPLGEEPTSTFGEAIQERLEGLGATDERWASWKDESGWIVKLSFTANEIDHDARWQYDPKRHALTPLNTEAVTLSQNGEITEGLIPRLRVVSPRVEVEESDSSPAVAPTTTNDTAPNPEVIPYGRSASQAESSPAATSAAISRSEERPAENLNQTADLLEALRRRRGEREAAVFVDDFDDSGSSPGSPASSERTASQRPTDISREKRETESRPTLTSSIWASAARNDTLDGIEAPESETPAPAASQPKPPRRSRAAMPSWDEIVFGARTDDDLA</sequence>
<accession>A0A1T4X7E9</accession>
<feature type="compositionally biased region" description="Basic and acidic residues" evidence="1">
    <location>
        <begin position="321"/>
        <end position="331"/>
    </location>
</feature>
<protein>
    <recommendedName>
        <fullName evidence="2">DUF3071 domain-containing protein</fullName>
    </recommendedName>
</protein>
<feature type="compositionally biased region" description="Low complexity" evidence="1">
    <location>
        <begin position="222"/>
        <end position="238"/>
    </location>
</feature>
<dbReference type="InterPro" id="IPR021421">
    <property type="entry name" value="DUF3071"/>
</dbReference>
<organism evidence="3 4">
    <name type="scientific">Agreia bicolorata</name>
    <dbReference type="NCBI Taxonomy" id="110935"/>
    <lineage>
        <taxon>Bacteria</taxon>
        <taxon>Bacillati</taxon>
        <taxon>Actinomycetota</taxon>
        <taxon>Actinomycetes</taxon>
        <taxon>Micrococcales</taxon>
        <taxon>Microbacteriaceae</taxon>
        <taxon>Agreia</taxon>
    </lineage>
</organism>
<dbReference type="NCBIfam" id="NF040712">
    <property type="entry name" value="SepH"/>
    <property type="match status" value="1"/>
</dbReference>
<name>A0A1T4X7E9_9MICO</name>
<gene>
    <name evidence="3" type="ORF">SAMN06295879_0743</name>
</gene>
<feature type="compositionally biased region" description="Polar residues" evidence="1">
    <location>
        <begin position="246"/>
        <end position="261"/>
    </location>
</feature>
<dbReference type="RefSeq" id="WP_238579524.1">
    <property type="nucleotide sequence ID" value="NZ_FUYG01000002.1"/>
</dbReference>
<evidence type="ECO:0000256" key="1">
    <source>
        <dbReference type="SAM" id="MobiDB-lite"/>
    </source>
</evidence>
<dbReference type="InterPro" id="IPR047682">
    <property type="entry name" value="SepH-like"/>
</dbReference>
<evidence type="ECO:0000313" key="4">
    <source>
        <dbReference type="Proteomes" id="UP000189735"/>
    </source>
</evidence>
<feature type="region of interest" description="Disordered" evidence="1">
    <location>
        <begin position="215"/>
        <end position="274"/>
    </location>
</feature>